<comment type="caution">
    <text evidence="2">The sequence shown here is derived from an EMBL/GenBank/DDBJ whole genome shotgun (WGS) entry which is preliminary data.</text>
</comment>
<dbReference type="EMBL" id="BMQJ01000013">
    <property type="protein sequence ID" value="GGQ12977.1"/>
    <property type="molecule type" value="Genomic_DNA"/>
</dbReference>
<dbReference type="SMART" id="SM00923">
    <property type="entry name" value="MbtH"/>
    <property type="match status" value="1"/>
</dbReference>
<dbReference type="PANTHER" id="PTHR38444:SF1">
    <property type="entry name" value="ENTEROBACTIN BIOSYNTHESIS PROTEIN YBDZ"/>
    <property type="match status" value="1"/>
</dbReference>
<dbReference type="Pfam" id="PF03621">
    <property type="entry name" value="MbtH"/>
    <property type="match status" value="1"/>
</dbReference>
<dbReference type="InterPro" id="IPR005153">
    <property type="entry name" value="MbtH-like_dom"/>
</dbReference>
<name>A0ABQ2R497_9ACTN</name>
<dbReference type="PANTHER" id="PTHR38444">
    <property type="entry name" value="ENTEROBACTIN BIOSYNTHESIS PROTEIN YBDZ"/>
    <property type="match status" value="1"/>
</dbReference>
<keyword evidence="3" id="KW-1185">Reference proteome</keyword>
<proteinExistence type="predicted"/>
<gene>
    <name evidence="2" type="ORF">GCM10010140_48810</name>
</gene>
<dbReference type="SUPFAM" id="SSF160582">
    <property type="entry name" value="MbtH-like"/>
    <property type="match status" value="1"/>
</dbReference>
<evidence type="ECO:0000313" key="2">
    <source>
        <dbReference type="EMBL" id="GGQ12977.1"/>
    </source>
</evidence>
<dbReference type="InterPro" id="IPR037407">
    <property type="entry name" value="MLP_fam"/>
</dbReference>
<dbReference type="RefSeq" id="WP_189248796.1">
    <property type="nucleotide sequence ID" value="NZ_BMQJ01000013.1"/>
</dbReference>
<accession>A0ABQ2R497</accession>
<evidence type="ECO:0000259" key="1">
    <source>
        <dbReference type="SMART" id="SM00923"/>
    </source>
</evidence>
<dbReference type="Proteomes" id="UP000611554">
    <property type="component" value="Unassembled WGS sequence"/>
</dbReference>
<protein>
    <submittedName>
        <fullName evidence="2">Protein mbtH</fullName>
    </submittedName>
</protein>
<reference evidence="3" key="1">
    <citation type="journal article" date="2019" name="Int. J. Syst. Evol. Microbiol.">
        <title>The Global Catalogue of Microorganisms (GCM) 10K type strain sequencing project: providing services to taxonomists for standard genome sequencing and annotation.</title>
        <authorList>
            <consortium name="The Broad Institute Genomics Platform"/>
            <consortium name="The Broad Institute Genome Sequencing Center for Infectious Disease"/>
            <person name="Wu L."/>
            <person name="Ma J."/>
        </authorList>
    </citation>
    <scope>NUCLEOTIDE SEQUENCE [LARGE SCALE GENOMIC DNA]</scope>
    <source>
        <strain evidence="3">JCM 3115</strain>
    </source>
</reference>
<dbReference type="InterPro" id="IPR038020">
    <property type="entry name" value="MbtH-like_sf"/>
</dbReference>
<evidence type="ECO:0000313" key="3">
    <source>
        <dbReference type="Proteomes" id="UP000611554"/>
    </source>
</evidence>
<sequence length="66" mass="7369">MSNPFEEENGRYLVLVNGEGQHSLWPVSIDVPGGWEVAHGEDSRQGCLDFINAHWTDMRPRSLSGS</sequence>
<dbReference type="Gene3D" id="3.90.820.10">
    <property type="entry name" value="Structural Genomics, Unknown Function 30-nov-00 1gh9 Mol_id"/>
    <property type="match status" value="1"/>
</dbReference>
<feature type="domain" description="MbtH-like" evidence="1">
    <location>
        <begin position="3"/>
        <end position="53"/>
    </location>
</feature>
<organism evidence="2 3">
    <name type="scientific">Streptosporangium pseudovulgare</name>
    <dbReference type="NCBI Taxonomy" id="35765"/>
    <lineage>
        <taxon>Bacteria</taxon>
        <taxon>Bacillati</taxon>
        <taxon>Actinomycetota</taxon>
        <taxon>Actinomycetes</taxon>
        <taxon>Streptosporangiales</taxon>
        <taxon>Streptosporangiaceae</taxon>
        <taxon>Streptosporangium</taxon>
    </lineage>
</organism>